<dbReference type="PANTHER" id="PTHR31740">
    <property type="entry name" value="CENTROMERE PROTEIN L"/>
    <property type="match status" value="1"/>
</dbReference>
<evidence type="ECO:0000256" key="3">
    <source>
        <dbReference type="ARBA" id="ARBA00011060"/>
    </source>
</evidence>
<evidence type="ECO:0000256" key="2">
    <source>
        <dbReference type="ARBA" id="ARBA00004584"/>
    </source>
</evidence>
<comment type="similarity">
    <text evidence="3">Belongs to the CENP-L/IML3 family.</text>
</comment>
<evidence type="ECO:0000256" key="1">
    <source>
        <dbReference type="ARBA" id="ARBA00004123"/>
    </source>
</evidence>
<dbReference type="Pfam" id="PF13092">
    <property type="entry name" value="CENP-L"/>
    <property type="match status" value="1"/>
</dbReference>
<dbReference type="GO" id="GO:0000775">
    <property type="term" value="C:chromosome, centromeric region"/>
    <property type="evidence" value="ECO:0007669"/>
    <property type="project" value="UniProtKB-SubCell"/>
</dbReference>
<protein>
    <recommendedName>
        <fullName evidence="8">Centromere protein L</fullName>
    </recommendedName>
</protein>
<dbReference type="OrthoDB" id="8864979at2759"/>
<keyword evidence="6" id="KW-0137">Centromere</keyword>
<evidence type="ECO:0008006" key="8">
    <source>
        <dbReference type="Google" id="ProtNLM"/>
    </source>
</evidence>
<comment type="subcellular location">
    <subcellularLocation>
        <location evidence="2">Chromosome</location>
        <location evidence="2">Centromere</location>
    </subcellularLocation>
    <subcellularLocation>
        <location evidence="1">Nucleus</location>
    </subcellularLocation>
</comment>
<evidence type="ECO:0000256" key="5">
    <source>
        <dbReference type="ARBA" id="ARBA00023242"/>
    </source>
</evidence>
<keyword evidence="4" id="KW-0158">Chromosome</keyword>
<evidence type="ECO:0000256" key="4">
    <source>
        <dbReference type="ARBA" id="ARBA00022454"/>
    </source>
</evidence>
<proteinExistence type="inferred from homology"/>
<dbReference type="EMBL" id="KV921864">
    <property type="protein sequence ID" value="ORE10637.1"/>
    <property type="molecule type" value="Genomic_DNA"/>
</dbReference>
<dbReference type="GO" id="GO:0005634">
    <property type="term" value="C:nucleus"/>
    <property type="evidence" value="ECO:0007669"/>
    <property type="project" value="UniProtKB-SubCell"/>
</dbReference>
<gene>
    <name evidence="7" type="ORF">BCV72DRAFT_254279</name>
</gene>
<dbReference type="VEuPathDB" id="FungiDB:BCV72DRAFT_254279"/>
<dbReference type="InterPro" id="IPR025204">
    <property type="entry name" value="CENP-L"/>
</dbReference>
<evidence type="ECO:0000256" key="6">
    <source>
        <dbReference type="ARBA" id="ARBA00023328"/>
    </source>
</evidence>
<dbReference type="PANTHER" id="PTHR31740:SF2">
    <property type="entry name" value="CENTROMERE PROTEIN L"/>
    <property type="match status" value="1"/>
</dbReference>
<name>A0A1X0RF36_RHIZD</name>
<keyword evidence="5" id="KW-0539">Nucleus</keyword>
<dbReference type="Proteomes" id="UP000242414">
    <property type="component" value="Unassembled WGS sequence"/>
</dbReference>
<sequence length="282" mass="32221">MDGLVELANKSFNLVRCSPFYHFDSESHSAKTTSLAIHLASGLQLSIHGRKAKENARGELINLRFDTLSIPELQLNPIRVKITLRLANDAKDTHHLFILIPATVASTEDVFTYFPLMLYRSKTIIATEVLEWLKKSYQCQFDDLLVPAPTFHSIIRTWVSTLFELAPLEDEVVKVPMRTVQHSLELEYVTHLKELSTIRVKLKTQEVVKLCKKLKNQEDFIFALQDHLFSITKINMSALTLNELTTTNLGIRRDGKFKMFGHISRTDAVKIIEELIELASTK</sequence>
<organism evidence="7">
    <name type="scientific">Rhizopus microsporus var. microsporus</name>
    <dbReference type="NCBI Taxonomy" id="86635"/>
    <lineage>
        <taxon>Eukaryota</taxon>
        <taxon>Fungi</taxon>
        <taxon>Fungi incertae sedis</taxon>
        <taxon>Mucoromycota</taxon>
        <taxon>Mucoromycotina</taxon>
        <taxon>Mucoromycetes</taxon>
        <taxon>Mucorales</taxon>
        <taxon>Mucorineae</taxon>
        <taxon>Rhizopodaceae</taxon>
        <taxon>Rhizopus</taxon>
    </lineage>
</organism>
<accession>A0A1X0RF36</accession>
<reference evidence="7" key="1">
    <citation type="journal article" date="2016" name="Proc. Natl. Acad. Sci. U.S.A.">
        <title>Lipid metabolic changes in an early divergent fungus govern the establishment of a mutualistic symbiosis with endobacteria.</title>
        <authorList>
            <person name="Lastovetsky O.A."/>
            <person name="Gaspar M.L."/>
            <person name="Mondo S.J."/>
            <person name="LaButti K.M."/>
            <person name="Sandor L."/>
            <person name="Grigoriev I.V."/>
            <person name="Henry S.A."/>
            <person name="Pawlowska T.E."/>
        </authorList>
    </citation>
    <scope>NUCLEOTIDE SEQUENCE [LARGE SCALE GENOMIC DNA]</scope>
    <source>
        <strain evidence="7">ATCC 52814</strain>
    </source>
</reference>
<evidence type="ECO:0000313" key="7">
    <source>
        <dbReference type="EMBL" id="ORE10637.1"/>
    </source>
</evidence>
<dbReference type="AlphaFoldDB" id="A0A1X0RF36"/>